<dbReference type="CDD" id="cd05253">
    <property type="entry name" value="UDP_GE_SDE_e"/>
    <property type="match status" value="1"/>
</dbReference>
<dbReference type="SUPFAM" id="SSF51735">
    <property type="entry name" value="NAD(P)-binding Rossmann-fold domains"/>
    <property type="match status" value="1"/>
</dbReference>
<keyword evidence="4" id="KW-1185">Reference proteome</keyword>
<dbReference type="EMBL" id="RXNT01000010">
    <property type="protein sequence ID" value="RTR30503.1"/>
    <property type="molecule type" value="Genomic_DNA"/>
</dbReference>
<dbReference type="PRINTS" id="PR01713">
    <property type="entry name" value="NUCEPIMERASE"/>
</dbReference>
<comment type="caution">
    <text evidence="3">The sequence shown here is derived from an EMBL/GenBank/DDBJ whole genome shotgun (WGS) entry which is preliminary data.</text>
</comment>
<evidence type="ECO:0000259" key="2">
    <source>
        <dbReference type="Pfam" id="PF01370"/>
    </source>
</evidence>
<proteinExistence type="predicted"/>
<dbReference type="AlphaFoldDB" id="A0A3S0I9D9"/>
<gene>
    <name evidence="3" type="ORF">EKG37_13470</name>
</gene>
<dbReference type="Pfam" id="PF01370">
    <property type="entry name" value="Epimerase"/>
    <property type="match status" value="1"/>
</dbReference>
<organism evidence="3 4">
    <name type="scientific">Bacillus yapensis</name>
    <dbReference type="NCBI Taxonomy" id="2492960"/>
    <lineage>
        <taxon>Bacteria</taxon>
        <taxon>Bacillati</taxon>
        <taxon>Bacillota</taxon>
        <taxon>Bacilli</taxon>
        <taxon>Bacillales</taxon>
        <taxon>Bacillaceae</taxon>
        <taxon>Bacillus</taxon>
    </lineage>
</organism>
<keyword evidence="1" id="KW-0520">NAD</keyword>
<reference evidence="3 4" key="1">
    <citation type="submission" date="2018-12" db="EMBL/GenBank/DDBJ databases">
        <title>Bacillus yapensis draft genome sequence.</title>
        <authorList>
            <person name="Yu L."/>
            <person name="Xu X."/>
            <person name="Tang X."/>
        </authorList>
    </citation>
    <scope>NUCLEOTIDE SEQUENCE [LARGE SCALE GENOMIC DNA]</scope>
    <source>
        <strain evidence="3 4">XXST-01</strain>
    </source>
</reference>
<dbReference type="InterPro" id="IPR036291">
    <property type="entry name" value="NAD(P)-bd_dom_sf"/>
</dbReference>
<dbReference type="Gene3D" id="3.40.50.720">
    <property type="entry name" value="NAD(P)-binding Rossmann-like Domain"/>
    <property type="match status" value="1"/>
</dbReference>
<dbReference type="Gene3D" id="3.90.25.10">
    <property type="entry name" value="UDP-galactose 4-epimerase, domain 1"/>
    <property type="match status" value="1"/>
</dbReference>
<name>A0A3S0I9D9_9BACI</name>
<dbReference type="Proteomes" id="UP000271374">
    <property type="component" value="Unassembled WGS sequence"/>
</dbReference>
<accession>A0A3S0I9D9</accession>
<dbReference type="PANTHER" id="PTHR43574">
    <property type="entry name" value="EPIMERASE-RELATED"/>
    <property type="match status" value="1"/>
</dbReference>
<dbReference type="InterPro" id="IPR001509">
    <property type="entry name" value="Epimerase_deHydtase"/>
</dbReference>
<sequence>MVEQNVPKLVLVTGCAGFIGFHLSKRLLDEGSLVVGIDQMNDYYDPQLKWDRLSLLKQDTNFSFMKGSIENMELLEHLFQQYPFEVVVHLAAQAGVRYSLTNPDKYIQSNIVGFANILECCRNHHIPHLLYASSSSVYGNHSDTPFSESARVDEPISLYAATKRANELMAYTYSHLYQLPATGMRFFTVYGPWGRPDMAVFSFTQAILNSEPIKIYNYGKMKRDFTYIDDCVESIVRLIMNGPSREGLIPYKIYNIGNQHPVSLSDFIEVLEKSVGKKAQKEYVPLQQGDVLETYADLQELIKDTGYKPLVKIDEGMKKFIDWYRDYYK</sequence>
<feature type="domain" description="NAD-dependent epimerase/dehydratase" evidence="2">
    <location>
        <begin position="10"/>
        <end position="257"/>
    </location>
</feature>
<protein>
    <submittedName>
        <fullName evidence="3">NAD-dependent epimerase</fullName>
    </submittedName>
</protein>
<evidence type="ECO:0000313" key="3">
    <source>
        <dbReference type="EMBL" id="RTR30503.1"/>
    </source>
</evidence>
<dbReference type="RefSeq" id="WP_126409176.1">
    <property type="nucleotide sequence ID" value="NZ_RXNT01000010.1"/>
</dbReference>
<evidence type="ECO:0000256" key="1">
    <source>
        <dbReference type="ARBA" id="ARBA00023027"/>
    </source>
</evidence>
<evidence type="ECO:0000313" key="4">
    <source>
        <dbReference type="Proteomes" id="UP000271374"/>
    </source>
</evidence>
<dbReference type="OrthoDB" id="9811743at2"/>